<proteinExistence type="predicted"/>
<sequence>MLLLVGEEDNDEIMEAVVHHRLKGGGGICEAEEHHQGFIQSLISHEGSLPFVTGFDLDIIIFPSDVELCKECGTTKLIYHFSN</sequence>
<gene>
    <name evidence="1" type="ORF">IEO21_10561</name>
</gene>
<comment type="caution">
    <text evidence="1">The sequence shown here is derived from an EMBL/GenBank/DDBJ whole genome shotgun (WGS) entry which is preliminary data.</text>
</comment>
<dbReference type="AlphaFoldDB" id="A0A8H7NS78"/>
<evidence type="ECO:0000313" key="2">
    <source>
        <dbReference type="Proteomes" id="UP000639403"/>
    </source>
</evidence>
<evidence type="ECO:0000313" key="1">
    <source>
        <dbReference type="EMBL" id="KAF9799478.1"/>
    </source>
</evidence>
<accession>A0A8H7NS78</accession>
<reference evidence="1" key="2">
    <citation type="journal article" name="Front. Microbiol.">
        <title>Degradative Capacity of Two Strains of Rhodonia placenta: From Phenotype to Genotype.</title>
        <authorList>
            <person name="Kolle M."/>
            <person name="Horta M.A.C."/>
            <person name="Nowrousian M."/>
            <person name="Ohm R.A."/>
            <person name="Benz J.P."/>
            <person name="Pilgard A."/>
        </authorList>
    </citation>
    <scope>NUCLEOTIDE SEQUENCE</scope>
    <source>
        <strain evidence="1">FPRL280</strain>
    </source>
</reference>
<name>A0A8H7NS78_9APHY</name>
<protein>
    <submittedName>
        <fullName evidence="1">Uncharacterized protein</fullName>
    </submittedName>
</protein>
<dbReference type="Proteomes" id="UP000639403">
    <property type="component" value="Unassembled WGS sequence"/>
</dbReference>
<reference evidence="1" key="1">
    <citation type="submission" date="2020-11" db="EMBL/GenBank/DDBJ databases">
        <authorList>
            <person name="Koelle M."/>
            <person name="Horta M.A.C."/>
            <person name="Nowrousian M."/>
            <person name="Ohm R.A."/>
            <person name="Benz P."/>
            <person name="Pilgard A."/>
        </authorList>
    </citation>
    <scope>NUCLEOTIDE SEQUENCE</scope>
    <source>
        <strain evidence="1">FPRL280</strain>
    </source>
</reference>
<dbReference type="EMBL" id="JADOXO010000906">
    <property type="protein sequence ID" value="KAF9799478.1"/>
    <property type="molecule type" value="Genomic_DNA"/>
</dbReference>
<organism evidence="1 2">
    <name type="scientific">Rhodonia placenta</name>
    <dbReference type="NCBI Taxonomy" id="104341"/>
    <lineage>
        <taxon>Eukaryota</taxon>
        <taxon>Fungi</taxon>
        <taxon>Dikarya</taxon>
        <taxon>Basidiomycota</taxon>
        <taxon>Agaricomycotina</taxon>
        <taxon>Agaricomycetes</taxon>
        <taxon>Polyporales</taxon>
        <taxon>Adustoporiaceae</taxon>
        <taxon>Rhodonia</taxon>
    </lineage>
</organism>